<dbReference type="SUPFAM" id="SSF50494">
    <property type="entry name" value="Trypsin-like serine proteases"/>
    <property type="match status" value="1"/>
</dbReference>
<dbReference type="Proteomes" id="UP000594454">
    <property type="component" value="Chromosome 3"/>
</dbReference>
<protein>
    <recommendedName>
        <fullName evidence="1">Peptidase S1 domain-containing protein</fullName>
    </recommendedName>
</protein>
<name>A0A7R8UT02_HERIL</name>
<dbReference type="InterPro" id="IPR001254">
    <property type="entry name" value="Trypsin_dom"/>
</dbReference>
<sequence length="75" mass="8168">MGNICLDSPNKTVPCFGDAGAPLVDTQANVLVGLATMQQACFLKDTQVHIDVREYSEWIRNEMAINVPTNLSSSQ</sequence>
<gene>
    <name evidence="2" type="ORF">HERILL_LOCUS8347</name>
</gene>
<dbReference type="GO" id="GO:0004252">
    <property type="term" value="F:serine-type endopeptidase activity"/>
    <property type="evidence" value="ECO:0007669"/>
    <property type="project" value="InterPro"/>
</dbReference>
<dbReference type="OrthoDB" id="6261922at2759"/>
<proteinExistence type="predicted"/>
<dbReference type="AlphaFoldDB" id="A0A7R8UT02"/>
<evidence type="ECO:0000313" key="3">
    <source>
        <dbReference type="Proteomes" id="UP000594454"/>
    </source>
</evidence>
<dbReference type="Pfam" id="PF00089">
    <property type="entry name" value="Trypsin"/>
    <property type="match status" value="1"/>
</dbReference>
<dbReference type="Gene3D" id="2.40.10.10">
    <property type="entry name" value="Trypsin-like serine proteases"/>
    <property type="match status" value="1"/>
</dbReference>
<dbReference type="InterPro" id="IPR043504">
    <property type="entry name" value="Peptidase_S1_PA_chymotrypsin"/>
</dbReference>
<accession>A0A7R8UT02</accession>
<evidence type="ECO:0000313" key="2">
    <source>
        <dbReference type="EMBL" id="CAD7085508.1"/>
    </source>
</evidence>
<organism evidence="2 3">
    <name type="scientific">Hermetia illucens</name>
    <name type="common">Black soldier fly</name>
    <dbReference type="NCBI Taxonomy" id="343691"/>
    <lineage>
        <taxon>Eukaryota</taxon>
        <taxon>Metazoa</taxon>
        <taxon>Ecdysozoa</taxon>
        <taxon>Arthropoda</taxon>
        <taxon>Hexapoda</taxon>
        <taxon>Insecta</taxon>
        <taxon>Pterygota</taxon>
        <taxon>Neoptera</taxon>
        <taxon>Endopterygota</taxon>
        <taxon>Diptera</taxon>
        <taxon>Brachycera</taxon>
        <taxon>Stratiomyomorpha</taxon>
        <taxon>Stratiomyidae</taxon>
        <taxon>Hermetiinae</taxon>
        <taxon>Hermetia</taxon>
    </lineage>
</organism>
<dbReference type="InterPro" id="IPR009003">
    <property type="entry name" value="Peptidase_S1_PA"/>
</dbReference>
<reference evidence="2 3" key="1">
    <citation type="submission" date="2020-11" db="EMBL/GenBank/DDBJ databases">
        <authorList>
            <person name="Wallbank WR R."/>
            <person name="Pardo Diaz C."/>
            <person name="Kozak K."/>
            <person name="Martin S."/>
            <person name="Jiggins C."/>
            <person name="Moest M."/>
            <person name="Warren A I."/>
            <person name="Generalovic N T."/>
            <person name="Byers J.R.P. K."/>
            <person name="Montejo-Kovacevich G."/>
            <person name="Yen C E."/>
        </authorList>
    </citation>
    <scope>NUCLEOTIDE SEQUENCE [LARGE SCALE GENOMIC DNA]</scope>
</reference>
<dbReference type="InParanoid" id="A0A7R8UT02"/>
<feature type="domain" description="Peptidase S1" evidence="1">
    <location>
        <begin position="3"/>
        <end position="59"/>
    </location>
</feature>
<dbReference type="EMBL" id="LR899011">
    <property type="protein sequence ID" value="CAD7085508.1"/>
    <property type="molecule type" value="Genomic_DNA"/>
</dbReference>
<evidence type="ECO:0000259" key="1">
    <source>
        <dbReference type="Pfam" id="PF00089"/>
    </source>
</evidence>
<dbReference type="GO" id="GO:0006508">
    <property type="term" value="P:proteolysis"/>
    <property type="evidence" value="ECO:0007669"/>
    <property type="project" value="InterPro"/>
</dbReference>
<keyword evidence="3" id="KW-1185">Reference proteome</keyword>